<keyword evidence="4 7" id="KW-0560">Oxidoreductase</keyword>
<keyword evidence="10" id="KW-1185">Reference proteome</keyword>
<feature type="domain" description="Flavodoxin" evidence="8">
    <location>
        <begin position="5"/>
        <end position="155"/>
    </location>
</feature>
<dbReference type="InterPro" id="IPR044264">
    <property type="entry name" value="HemG"/>
</dbReference>
<dbReference type="EC" id="1.3.5.3" evidence="7"/>
<dbReference type="PANTHER" id="PTHR38030">
    <property type="entry name" value="PROTOPORPHYRINOGEN IX DEHYDROGENASE [MENAQUINONE]"/>
    <property type="match status" value="1"/>
</dbReference>
<comment type="function">
    <text evidence="7">Catalyzes the 6-electron oxidation of protoporphyrinogen IX to form protoporphyrin IX; under anaerobic conditions uses menaquinone as an electron acceptor, under aerobic conditions uses ubiquinone as an electron acceptor.</text>
</comment>
<organism evidence="9 10">
    <name type="scientific">Shewanella japonica</name>
    <dbReference type="NCBI Taxonomy" id="93973"/>
    <lineage>
        <taxon>Bacteria</taxon>
        <taxon>Pseudomonadati</taxon>
        <taxon>Pseudomonadota</taxon>
        <taxon>Gammaproteobacteria</taxon>
        <taxon>Alteromonadales</taxon>
        <taxon>Shewanellaceae</taxon>
        <taxon>Shewanella</taxon>
    </lineage>
</organism>
<dbReference type="HAMAP" id="MF_00853">
    <property type="entry name" value="HemG"/>
    <property type="match status" value="1"/>
</dbReference>
<keyword evidence="2 7" id="KW-0288">FMN</keyword>
<evidence type="ECO:0000313" key="9">
    <source>
        <dbReference type="EMBL" id="ARD20371.1"/>
    </source>
</evidence>
<dbReference type="SUPFAM" id="SSF52218">
    <property type="entry name" value="Flavoproteins"/>
    <property type="match status" value="1"/>
</dbReference>
<sequence length="184" mass="20886">MAKTLVIYYSRGGHTAQISRAIAEQIVLSGHQCDVVNILDNNHADIDWNSYDAIALGACVLYGSYHKSVFEFVSRYQTELSSKPNSFFCVNVVARKPEKRIPENNKYLQKFMELSPWKPQDVKIIPGKVNYPSWTWYDSLAIRLIMKMTDGPTDPTSVIDYTDWDDVKVYGDHIVSLIASEAVS</sequence>
<dbReference type="InterPro" id="IPR029039">
    <property type="entry name" value="Flavoprotein-like_sf"/>
</dbReference>
<comment type="catalytic activity">
    <reaction evidence="7">
        <text>protoporphyrinogen IX + 3 a ubiquinone = protoporphyrin IX + 3 a ubiquinol</text>
        <dbReference type="Rhea" id="RHEA:63936"/>
        <dbReference type="Rhea" id="RHEA-COMP:9565"/>
        <dbReference type="Rhea" id="RHEA-COMP:9566"/>
        <dbReference type="ChEBI" id="CHEBI:16389"/>
        <dbReference type="ChEBI" id="CHEBI:17976"/>
        <dbReference type="ChEBI" id="CHEBI:57306"/>
        <dbReference type="ChEBI" id="CHEBI:57307"/>
    </reaction>
</comment>
<comment type="catalytic activity">
    <reaction evidence="7">
        <text>protoporphyrinogen IX + 3 a menaquinone = protoporphyrin IX + 3 a menaquinol</text>
        <dbReference type="Rhea" id="RHEA:27409"/>
        <dbReference type="Rhea" id="RHEA-COMP:9537"/>
        <dbReference type="Rhea" id="RHEA-COMP:9539"/>
        <dbReference type="ChEBI" id="CHEBI:16374"/>
        <dbReference type="ChEBI" id="CHEBI:18151"/>
        <dbReference type="ChEBI" id="CHEBI:57306"/>
        <dbReference type="ChEBI" id="CHEBI:57307"/>
        <dbReference type="EC" id="1.3.5.3"/>
    </reaction>
</comment>
<name>A0ABM6JG88_9GAMM</name>
<protein>
    <recommendedName>
        <fullName evidence="7">Protoporphyrinogen IX dehydrogenase [quinone]</fullName>
        <ecNumber evidence="7">1.3.5.3</ecNumber>
    </recommendedName>
    <alternativeName>
        <fullName evidence="7">Protoporphyrinogen IX dehydrogenase [menaquinone]</fullName>
    </alternativeName>
    <alternativeName>
        <fullName evidence="7">Protoporphyrinogen IX dehydrogenase [ubiquinone]</fullName>
    </alternativeName>
    <alternativeName>
        <fullName evidence="7">Protoporphyrinogen oxidase</fullName>
        <shortName evidence="7">PPO</shortName>
    </alternativeName>
</protein>
<dbReference type="PANTHER" id="PTHR38030:SF2">
    <property type="entry name" value="PROTOPORPHYRINOGEN IX DEHYDROGENASE [QUINONE]"/>
    <property type="match status" value="1"/>
</dbReference>
<keyword evidence="6 7" id="KW-0627">Porphyrin biosynthesis</keyword>
<accession>A0ABM6JG88</accession>
<evidence type="ECO:0000256" key="4">
    <source>
        <dbReference type="ARBA" id="ARBA00023002"/>
    </source>
</evidence>
<evidence type="ECO:0000256" key="5">
    <source>
        <dbReference type="ARBA" id="ARBA00023136"/>
    </source>
</evidence>
<reference evidence="9 10" key="1">
    <citation type="submission" date="2017-03" db="EMBL/GenBank/DDBJ databases">
        <title>Genome sequencing of Shewanella japonica KCTC 22435.</title>
        <authorList>
            <person name="Kim K.M."/>
        </authorList>
    </citation>
    <scope>NUCLEOTIDE SEQUENCE [LARGE SCALE GENOMIC DNA]</scope>
    <source>
        <strain evidence="9 10">KCTC 22435</strain>
    </source>
</reference>
<evidence type="ECO:0000256" key="2">
    <source>
        <dbReference type="ARBA" id="ARBA00022643"/>
    </source>
</evidence>
<evidence type="ECO:0000256" key="3">
    <source>
        <dbReference type="ARBA" id="ARBA00022741"/>
    </source>
</evidence>
<dbReference type="Pfam" id="PF12724">
    <property type="entry name" value="Flavodoxin_5"/>
    <property type="match status" value="1"/>
</dbReference>
<dbReference type="EMBL" id="CP020472">
    <property type="protein sequence ID" value="ARD20371.1"/>
    <property type="molecule type" value="Genomic_DNA"/>
</dbReference>
<gene>
    <name evidence="7" type="primary">hemG</name>
    <name evidence="9" type="ORF">SJ2017_0020</name>
</gene>
<comment type="similarity">
    <text evidence="7">Belongs to the HemG family.</text>
</comment>
<keyword evidence="5" id="KW-0472">Membrane</keyword>
<dbReference type="NCBIfam" id="NF008316">
    <property type="entry name" value="PRK11104.1"/>
    <property type="match status" value="1"/>
</dbReference>
<evidence type="ECO:0000256" key="7">
    <source>
        <dbReference type="HAMAP-Rule" id="MF_00853"/>
    </source>
</evidence>
<dbReference type="RefSeq" id="WP_080914499.1">
    <property type="nucleotide sequence ID" value="NZ_CANMJJ010000017.1"/>
</dbReference>
<comment type="catalytic activity">
    <reaction evidence="7">
        <text>protoporphyrinogen IX + 3 a quinone = protoporphyrin IX + 3 a quinol</text>
        <dbReference type="Rhea" id="RHEA:65032"/>
        <dbReference type="ChEBI" id="CHEBI:24646"/>
        <dbReference type="ChEBI" id="CHEBI:57306"/>
        <dbReference type="ChEBI" id="CHEBI:57307"/>
        <dbReference type="ChEBI" id="CHEBI:132124"/>
        <dbReference type="EC" id="1.3.5.3"/>
    </reaction>
</comment>
<comment type="pathway">
    <text evidence="7">Porphyrin-containing compound metabolism; protoporphyrin-IX biosynthesis; protoporphyrin-IX from protoporphyrinogen-IX: step 1/1.</text>
</comment>
<evidence type="ECO:0000256" key="1">
    <source>
        <dbReference type="ARBA" id="ARBA00022630"/>
    </source>
</evidence>
<keyword evidence="3 7" id="KW-0547">Nucleotide-binding</keyword>
<dbReference type="InterPro" id="IPR052200">
    <property type="entry name" value="Protoporphyrinogen_IX_DH"/>
</dbReference>
<evidence type="ECO:0000259" key="8">
    <source>
        <dbReference type="Pfam" id="PF12724"/>
    </source>
</evidence>
<dbReference type="Gene3D" id="3.40.50.360">
    <property type="match status" value="1"/>
</dbReference>
<proteinExistence type="inferred from homology"/>
<comment type="subcellular location">
    <subcellularLocation>
        <location evidence="7">Cell membrane</location>
        <topology evidence="7">Peripheral membrane protein</topology>
    </subcellularLocation>
</comment>
<keyword evidence="7" id="KW-1003">Cell membrane</keyword>
<dbReference type="InterPro" id="IPR026816">
    <property type="entry name" value="Flavodoxin_dom"/>
</dbReference>
<keyword evidence="1 7" id="KW-0285">Flavoprotein</keyword>
<evidence type="ECO:0000313" key="10">
    <source>
        <dbReference type="Proteomes" id="UP000191820"/>
    </source>
</evidence>
<comment type="cofactor">
    <cofactor evidence="7">
        <name>FMN</name>
        <dbReference type="ChEBI" id="CHEBI:58210"/>
    </cofactor>
    <text evidence="7">Binds 1 FMN non-covalently per subunit.</text>
</comment>
<evidence type="ECO:0000256" key="6">
    <source>
        <dbReference type="ARBA" id="ARBA00023244"/>
    </source>
</evidence>
<dbReference type="Proteomes" id="UP000191820">
    <property type="component" value="Chromosome"/>
</dbReference>